<dbReference type="AlphaFoldDB" id="A0A397W363"/>
<evidence type="ECO:0000256" key="4">
    <source>
        <dbReference type="ARBA" id="ARBA00022777"/>
    </source>
</evidence>
<sequence length="264" mass="30907">MENYHNSFIPNSSKLFDYENFDELEDLELRKYTDYAEDINISDNTDYAEDIDISDNTAFAEKPMSNDPLINEFIRNDDRLRWIPYEELTSIEHLANGGFGVVSKAKWKSKEVVLKSLNNSQHLTADILEEIIHHQRFDHLVNVIYVVQCYGVSQDPTTGNYLMEYAMDFVLIWTVGIPQLLKALITECWDNNPLFRPNADHLRDHFGTWYDDIDSNPEFRKQYKAAEELFTLTYLTHPQAIYTSVCLIYIFLKNLVDLILQINV</sequence>
<dbReference type="PANTHER" id="PTHR46716">
    <property type="entry name" value="MITOGEN-ACTIVATED PROTEIN KINASE KINASE KINASE 7"/>
    <property type="match status" value="1"/>
</dbReference>
<evidence type="ECO:0000256" key="2">
    <source>
        <dbReference type="ARBA" id="ARBA00022679"/>
    </source>
</evidence>
<gene>
    <name evidence="6" type="ORF">C2G38_2029996</name>
</gene>
<evidence type="ECO:0008006" key="8">
    <source>
        <dbReference type="Google" id="ProtNLM"/>
    </source>
</evidence>
<dbReference type="SUPFAM" id="SSF56112">
    <property type="entry name" value="Protein kinase-like (PK-like)"/>
    <property type="match status" value="1"/>
</dbReference>
<dbReference type="EMBL" id="QKWP01000126">
    <property type="protein sequence ID" value="RIB26713.1"/>
    <property type="molecule type" value="Genomic_DNA"/>
</dbReference>
<organism evidence="6 7">
    <name type="scientific">Gigaspora rosea</name>
    <dbReference type="NCBI Taxonomy" id="44941"/>
    <lineage>
        <taxon>Eukaryota</taxon>
        <taxon>Fungi</taxon>
        <taxon>Fungi incertae sedis</taxon>
        <taxon>Mucoromycota</taxon>
        <taxon>Glomeromycotina</taxon>
        <taxon>Glomeromycetes</taxon>
        <taxon>Diversisporales</taxon>
        <taxon>Gigasporaceae</taxon>
        <taxon>Gigaspora</taxon>
    </lineage>
</organism>
<evidence type="ECO:0000313" key="6">
    <source>
        <dbReference type="EMBL" id="RIB26713.1"/>
    </source>
</evidence>
<dbReference type="PANTHER" id="PTHR46716:SF1">
    <property type="entry name" value="MITOGEN-ACTIVATED PROTEIN KINASE KINASE KINASE 7"/>
    <property type="match status" value="1"/>
</dbReference>
<keyword evidence="5" id="KW-0067">ATP-binding</keyword>
<name>A0A397W363_9GLOM</name>
<evidence type="ECO:0000256" key="1">
    <source>
        <dbReference type="ARBA" id="ARBA00022527"/>
    </source>
</evidence>
<keyword evidence="7" id="KW-1185">Reference proteome</keyword>
<dbReference type="Gene3D" id="3.30.200.20">
    <property type="entry name" value="Phosphorylase Kinase, domain 1"/>
    <property type="match status" value="1"/>
</dbReference>
<keyword evidence="2" id="KW-0808">Transferase</keyword>
<keyword evidence="4" id="KW-0418">Kinase</keyword>
<evidence type="ECO:0000313" key="7">
    <source>
        <dbReference type="Proteomes" id="UP000266673"/>
    </source>
</evidence>
<dbReference type="GO" id="GO:0005524">
    <property type="term" value="F:ATP binding"/>
    <property type="evidence" value="ECO:0007669"/>
    <property type="project" value="UniProtKB-KW"/>
</dbReference>
<comment type="caution">
    <text evidence="6">The sequence shown here is derived from an EMBL/GenBank/DDBJ whole genome shotgun (WGS) entry which is preliminary data.</text>
</comment>
<dbReference type="GO" id="GO:0004709">
    <property type="term" value="F:MAP kinase kinase kinase activity"/>
    <property type="evidence" value="ECO:0007669"/>
    <property type="project" value="TreeGrafter"/>
</dbReference>
<reference evidence="6 7" key="1">
    <citation type="submission" date="2018-06" db="EMBL/GenBank/DDBJ databases">
        <title>Comparative genomics reveals the genomic features of Rhizophagus irregularis, R. cerebriforme, R. diaphanum and Gigaspora rosea, and their symbiotic lifestyle signature.</title>
        <authorList>
            <person name="Morin E."/>
            <person name="San Clemente H."/>
            <person name="Chen E.C.H."/>
            <person name="De La Providencia I."/>
            <person name="Hainaut M."/>
            <person name="Kuo A."/>
            <person name="Kohler A."/>
            <person name="Murat C."/>
            <person name="Tang N."/>
            <person name="Roy S."/>
            <person name="Loubradou J."/>
            <person name="Henrissat B."/>
            <person name="Grigoriev I.V."/>
            <person name="Corradi N."/>
            <person name="Roux C."/>
            <person name="Martin F.M."/>
        </authorList>
    </citation>
    <scope>NUCLEOTIDE SEQUENCE [LARGE SCALE GENOMIC DNA]</scope>
    <source>
        <strain evidence="6 7">DAOM 194757</strain>
    </source>
</reference>
<dbReference type="STRING" id="44941.A0A397W363"/>
<dbReference type="InterPro" id="IPR011009">
    <property type="entry name" value="Kinase-like_dom_sf"/>
</dbReference>
<protein>
    <recommendedName>
        <fullName evidence="8">Protein kinase domain-containing protein</fullName>
    </recommendedName>
</protein>
<dbReference type="GO" id="GO:0007254">
    <property type="term" value="P:JNK cascade"/>
    <property type="evidence" value="ECO:0007669"/>
    <property type="project" value="TreeGrafter"/>
</dbReference>
<keyword evidence="1" id="KW-0723">Serine/threonine-protein kinase</keyword>
<evidence type="ECO:0000256" key="5">
    <source>
        <dbReference type="ARBA" id="ARBA00022840"/>
    </source>
</evidence>
<keyword evidence="3" id="KW-0547">Nucleotide-binding</keyword>
<evidence type="ECO:0000256" key="3">
    <source>
        <dbReference type="ARBA" id="ARBA00022741"/>
    </source>
</evidence>
<dbReference type="GO" id="GO:0006955">
    <property type="term" value="P:immune response"/>
    <property type="evidence" value="ECO:0007669"/>
    <property type="project" value="TreeGrafter"/>
</dbReference>
<dbReference type="OrthoDB" id="2425313at2759"/>
<proteinExistence type="predicted"/>
<accession>A0A397W363</accession>
<dbReference type="Proteomes" id="UP000266673">
    <property type="component" value="Unassembled WGS sequence"/>
</dbReference>